<keyword evidence="4 13" id="KW-0812">Transmembrane</keyword>
<keyword evidence="11" id="KW-0349">Heme</keyword>
<evidence type="ECO:0000256" key="11">
    <source>
        <dbReference type="PIRNR" id="PIRNR000345"/>
    </source>
</evidence>
<dbReference type="Pfam" id="PF00173">
    <property type="entry name" value="Cyt-b5"/>
    <property type="match status" value="1"/>
</dbReference>
<comment type="similarity">
    <text evidence="2 11">Belongs to the fatty acid desaturase type 1 family.</text>
</comment>
<feature type="region of interest" description="Disordered" evidence="12">
    <location>
        <begin position="1"/>
        <end position="26"/>
    </location>
</feature>
<keyword evidence="11" id="KW-0408">Iron</keyword>
<dbReference type="EC" id="1.14.19.1" evidence="11"/>
<reference evidence="15" key="1">
    <citation type="submission" date="2021-03" db="EMBL/GenBank/DDBJ databases">
        <authorList>
            <person name="Palmer J.M."/>
        </authorList>
    </citation>
    <scope>NUCLEOTIDE SEQUENCE</scope>
    <source>
        <strain evidence="15">ARV_011</strain>
    </source>
</reference>
<keyword evidence="11" id="KW-0249">Electron transport</keyword>
<organism evidence="15 16">
    <name type="scientific">Scheffersomyces spartinae</name>
    <dbReference type="NCBI Taxonomy" id="45513"/>
    <lineage>
        <taxon>Eukaryota</taxon>
        <taxon>Fungi</taxon>
        <taxon>Dikarya</taxon>
        <taxon>Ascomycota</taxon>
        <taxon>Saccharomycotina</taxon>
        <taxon>Pichiomycetes</taxon>
        <taxon>Debaryomycetaceae</taxon>
        <taxon>Scheffersomyces</taxon>
    </lineage>
</organism>
<dbReference type="PIRSF" id="PIRSF000345">
    <property type="entry name" value="OLE1"/>
    <property type="match status" value="1"/>
</dbReference>
<dbReference type="EMBL" id="JAHMUF010000002">
    <property type="protein sequence ID" value="KAG7195673.1"/>
    <property type="molecule type" value="Genomic_DNA"/>
</dbReference>
<evidence type="ECO:0000256" key="9">
    <source>
        <dbReference type="ARBA" id="ARBA00023136"/>
    </source>
</evidence>
<keyword evidence="11" id="KW-0479">Metal-binding</keyword>
<dbReference type="SUPFAM" id="SSF55856">
    <property type="entry name" value="Cytochrome b5-like heme/steroid binding domain"/>
    <property type="match status" value="1"/>
</dbReference>
<evidence type="ECO:0000256" key="5">
    <source>
        <dbReference type="ARBA" id="ARBA00022832"/>
    </source>
</evidence>
<protein>
    <recommendedName>
        <fullName evidence="11">Acyl-CoA desaturase</fullName>
        <ecNumber evidence="11">1.14.19.1</ecNumber>
    </recommendedName>
</protein>
<evidence type="ECO:0000256" key="6">
    <source>
        <dbReference type="ARBA" id="ARBA00022989"/>
    </source>
</evidence>
<evidence type="ECO:0000256" key="12">
    <source>
        <dbReference type="SAM" id="MobiDB-lite"/>
    </source>
</evidence>
<accession>A0A9P7VCN6</accession>
<comment type="function">
    <text evidence="11">Stearoyl-CoA desaturase that utilizes O(2) and electrons from reduced cytochrome b5 to introduce the first double bond into saturated fatty acyl-CoA substrates.</text>
</comment>
<evidence type="ECO:0000256" key="10">
    <source>
        <dbReference type="ARBA" id="ARBA00023160"/>
    </source>
</evidence>
<proteinExistence type="inferred from homology"/>
<feature type="transmembrane region" description="Helical" evidence="13">
    <location>
        <begin position="121"/>
        <end position="141"/>
    </location>
</feature>
<evidence type="ECO:0000313" key="15">
    <source>
        <dbReference type="EMBL" id="KAG7195673.1"/>
    </source>
</evidence>
<dbReference type="GO" id="GO:0006636">
    <property type="term" value="P:unsaturated fatty acid biosynthetic process"/>
    <property type="evidence" value="ECO:0007669"/>
    <property type="project" value="UniProtKB-UniRule"/>
</dbReference>
<evidence type="ECO:0000256" key="7">
    <source>
        <dbReference type="ARBA" id="ARBA00023002"/>
    </source>
</evidence>
<evidence type="ECO:0000256" key="13">
    <source>
        <dbReference type="SAM" id="Phobius"/>
    </source>
</evidence>
<keyword evidence="5 11" id="KW-0276">Fatty acid metabolism</keyword>
<dbReference type="AlphaFoldDB" id="A0A9P7VCN6"/>
<keyword evidence="9 13" id="KW-0472">Membrane</keyword>
<evidence type="ECO:0000256" key="1">
    <source>
        <dbReference type="ARBA" id="ARBA00004141"/>
    </source>
</evidence>
<feature type="compositionally biased region" description="Polar residues" evidence="12">
    <location>
        <begin position="16"/>
        <end position="26"/>
    </location>
</feature>
<dbReference type="RefSeq" id="XP_043051218.1">
    <property type="nucleotide sequence ID" value="XM_043192830.1"/>
</dbReference>
<dbReference type="CDD" id="cd03505">
    <property type="entry name" value="Delta9-FADS-like"/>
    <property type="match status" value="1"/>
</dbReference>
<keyword evidence="11" id="KW-0813">Transport</keyword>
<name>A0A9P7VCN6_9ASCO</name>
<dbReference type="InterPro" id="IPR036400">
    <property type="entry name" value="Cyt_B5-like_heme/steroid_sf"/>
</dbReference>
<dbReference type="Proteomes" id="UP000790833">
    <property type="component" value="Unassembled WGS sequence"/>
</dbReference>
<keyword evidence="6 13" id="KW-1133">Transmembrane helix</keyword>
<evidence type="ECO:0000256" key="2">
    <source>
        <dbReference type="ARBA" id="ARBA00009295"/>
    </source>
</evidence>
<dbReference type="SMART" id="SM01117">
    <property type="entry name" value="Cyt-b5"/>
    <property type="match status" value="1"/>
</dbReference>
<dbReference type="InterPro" id="IPR015876">
    <property type="entry name" value="Acyl-CoA_DS"/>
</dbReference>
<feature type="domain" description="Cytochrome b5 heme-binding" evidence="14">
    <location>
        <begin position="400"/>
        <end position="481"/>
    </location>
</feature>
<keyword evidence="10 11" id="KW-0275">Fatty acid biosynthesis</keyword>
<comment type="catalytic activity">
    <reaction evidence="11">
        <text>octadecanoyl-CoA + 2 Fe(II)-[cytochrome b5] + O2 + 2 H(+) = (9Z)-octadecenoyl-CoA + 2 Fe(III)-[cytochrome b5] + 2 H2O</text>
        <dbReference type="Rhea" id="RHEA:19721"/>
        <dbReference type="Rhea" id="RHEA-COMP:10438"/>
        <dbReference type="Rhea" id="RHEA-COMP:10439"/>
        <dbReference type="ChEBI" id="CHEBI:15377"/>
        <dbReference type="ChEBI" id="CHEBI:15378"/>
        <dbReference type="ChEBI" id="CHEBI:15379"/>
        <dbReference type="ChEBI" id="CHEBI:29033"/>
        <dbReference type="ChEBI" id="CHEBI:29034"/>
        <dbReference type="ChEBI" id="CHEBI:57387"/>
        <dbReference type="ChEBI" id="CHEBI:57394"/>
        <dbReference type="EC" id="1.14.19.1"/>
    </reaction>
</comment>
<feature type="transmembrane region" description="Helical" evidence="13">
    <location>
        <begin position="53"/>
        <end position="74"/>
    </location>
</feature>
<feature type="transmembrane region" description="Helical" evidence="13">
    <location>
        <begin position="86"/>
        <end position="109"/>
    </location>
</feature>
<keyword evidence="7 11" id="KW-0560">Oxidoreductase</keyword>
<evidence type="ECO:0000313" key="16">
    <source>
        <dbReference type="Proteomes" id="UP000790833"/>
    </source>
</evidence>
<dbReference type="GO" id="GO:0004768">
    <property type="term" value="F:stearoyl-CoA 9-desaturase activity"/>
    <property type="evidence" value="ECO:0007669"/>
    <property type="project" value="UniProtKB-UniRule"/>
</dbReference>
<dbReference type="InterPro" id="IPR001199">
    <property type="entry name" value="Cyt_B5-like_heme/steroid-bd"/>
</dbReference>
<dbReference type="OrthoDB" id="10260134at2759"/>
<keyword evidence="8 11" id="KW-0443">Lipid metabolism</keyword>
<dbReference type="Gene3D" id="3.10.120.10">
    <property type="entry name" value="Cytochrome b5-like heme/steroid binding domain"/>
    <property type="match status" value="1"/>
</dbReference>
<gene>
    <name evidence="15" type="ORF">KQ657_002054</name>
</gene>
<keyword evidence="16" id="KW-1185">Reference proteome</keyword>
<dbReference type="GO" id="GO:0005789">
    <property type="term" value="C:endoplasmic reticulum membrane"/>
    <property type="evidence" value="ECO:0007669"/>
    <property type="project" value="TreeGrafter"/>
</dbReference>
<dbReference type="PROSITE" id="PS50255">
    <property type="entry name" value="CYTOCHROME_B5_2"/>
    <property type="match status" value="1"/>
</dbReference>
<comment type="subcellular location">
    <subcellularLocation>
        <location evidence="1">Membrane</location>
        <topology evidence="1">Multi-pass membrane protein</topology>
    </subcellularLocation>
</comment>
<evidence type="ECO:0000256" key="8">
    <source>
        <dbReference type="ARBA" id="ARBA00023098"/>
    </source>
</evidence>
<evidence type="ECO:0000256" key="4">
    <source>
        <dbReference type="ARBA" id="ARBA00022692"/>
    </source>
</evidence>
<dbReference type="GO" id="GO:0005506">
    <property type="term" value="F:iron ion binding"/>
    <property type="evidence" value="ECO:0007669"/>
    <property type="project" value="TreeGrafter"/>
</dbReference>
<dbReference type="PANTHER" id="PTHR11351:SF31">
    <property type="entry name" value="DESATURASE 1, ISOFORM A-RELATED"/>
    <property type="match status" value="1"/>
</dbReference>
<sequence>MSEGATRSIRVRRAKGSNNDGGTHSKLLSQAQHLKKTQLNEIRKRKRDFLTRIHYTNFATVVVFPGLVLLYVLYNQMSISPQNTKTLIFTVVYFNITLLSFTAGYHKCFAHNTFKLRSRPLMFSFGIFGASLGLGSIRNWAALHRAHHQFTDDTVKDPHLIKRGFLWAHWGWLIKKPKILTFYKEFIEQEFPQDYHCARNIVNEVNVDVPQEYTEFELLRSDYEYKINQFVLWQRRWYFPLLMVTTLVIPGLVAKYICHDTFINGIIYPGVLRMLLCQQAILITESVCHMSNIGFLFPTQVFSEKNSSQNCNNPLISFLTYGQLRQNFHHEFPHDYRCGHSAFDYDPTKWFIWGLSCLGLVEELSKTPLELITQLQIQQQQQVINRVKSQLNWGTPLSKLPLITPRELNRIVNANALDRIYIIIQNIIHDITPFMDQHPGGVALLKASHGKDATKAFYGGVYGHLTAAVNLLATMRIGVLDVGNDEEVWKRVVTEEGSVKEAVSSRGDSKQYRTAEAA</sequence>
<evidence type="ECO:0000256" key="3">
    <source>
        <dbReference type="ARBA" id="ARBA00022516"/>
    </source>
</evidence>
<dbReference type="InterPro" id="IPR009160">
    <property type="entry name" value="Acyl-CoA_deSatase_haem/ster-bd"/>
</dbReference>
<keyword evidence="3 11" id="KW-0444">Lipid biosynthesis</keyword>
<dbReference type="GeneID" id="66115428"/>
<dbReference type="PRINTS" id="PR00075">
    <property type="entry name" value="FACDDSATRASE"/>
</dbReference>
<evidence type="ECO:0000259" key="14">
    <source>
        <dbReference type="PROSITE" id="PS50255"/>
    </source>
</evidence>
<dbReference type="PANTHER" id="PTHR11351">
    <property type="entry name" value="ACYL-COA DESATURASE"/>
    <property type="match status" value="1"/>
</dbReference>
<comment type="cofactor">
    <cofactor evidence="11">
        <name>Fe(2+)</name>
        <dbReference type="ChEBI" id="CHEBI:29033"/>
    </cofactor>
    <text evidence="11">Expected to bind 2 Fe(2+) ions per subunit.</text>
</comment>
<comment type="caution">
    <text evidence="15">The sequence shown here is derived from an EMBL/GenBank/DDBJ whole genome shotgun (WGS) entry which is preliminary data.</text>
</comment>